<dbReference type="EMBL" id="NHYE01005306">
    <property type="protein sequence ID" value="PPQ74872.1"/>
    <property type="molecule type" value="Genomic_DNA"/>
</dbReference>
<dbReference type="OrthoDB" id="539213at2759"/>
<sequence length="397" mass="44716">MTSKDIPTAVDCFLCGLADLPTYQSMDEILEKALHAERELRRLFACDPHNRMLRDPFIGLMDVFKVDASLRRARAREISSESDLLARYILPVSSSFRKPNMMPSTVLDIEGFRENWDLFTHGVLSKMSVCDWKNVLAAGGSVLACLAPPQPATPRKSLNELFQSKTYATSNVDLFLWGLSPEEAKVKMEDIYQAVCAASPWNVICIRKAHVVLIHTMYPYRPVQIVLRLYQSPAEILAGFDIDSACCAYDEAGHNVWVNPRSLAAIIRQVNTVDITRRSPSYELRLAKFAERHFEINLPSLNRAEIDFSVYDPALTTWPKGLARLLVLERAYQESNFYNLLKYPMVPLLQEASQANYAGVCPLTGISYDYALGIAQIPYGPLWDADAVAELISELVR</sequence>
<comment type="caution">
    <text evidence="1">The sequence shown here is derived from an EMBL/GenBank/DDBJ whole genome shotgun (WGS) entry which is preliminary data.</text>
</comment>
<dbReference type="Proteomes" id="UP000284706">
    <property type="component" value="Unassembled WGS sequence"/>
</dbReference>
<proteinExistence type="predicted"/>
<accession>A0A409W8P5</accession>
<organism evidence="1 2">
    <name type="scientific">Gymnopilus dilepis</name>
    <dbReference type="NCBI Taxonomy" id="231916"/>
    <lineage>
        <taxon>Eukaryota</taxon>
        <taxon>Fungi</taxon>
        <taxon>Dikarya</taxon>
        <taxon>Basidiomycota</taxon>
        <taxon>Agaricomycotina</taxon>
        <taxon>Agaricomycetes</taxon>
        <taxon>Agaricomycetidae</taxon>
        <taxon>Agaricales</taxon>
        <taxon>Agaricineae</taxon>
        <taxon>Hymenogastraceae</taxon>
        <taxon>Gymnopilus</taxon>
    </lineage>
</organism>
<dbReference type="InParanoid" id="A0A409W8P5"/>
<evidence type="ECO:0000313" key="2">
    <source>
        <dbReference type="Proteomes" id="UP000284706"/>
    </source>
</evidence>
<dbReference type="AlphaFoldDB" id="A0A409W8P5"/>
<name>A0A409W8P5_9AGAR</name>
<evidence type="ECO:0000313" key="1">
    <source>
        <dbReference type="EMBL" id="PPQ74872.1"/>
    </source>
</evidence>
<dbReference type="InterPro" id="IPR053354">
    <property type="entry name" value="MGDG_epimerase"/>
</dbReference>
<dbReference type="STRING" id="231916.A0A409W8P5"/>
<reference evidence="1 2" key="1">
    <citation type="journal article" date="2018" name="Evol. Lett.">
        <title>Horizontal gene cluster transfer increased hallucinogenic mushroom diversity.</title>
        <authorList>
            <person name="Reynolds H.T."/>
            <person name="Vijayakumar V."/>
            <person name="Gluck-Thaler E."/>
            <person name="Korotkin H.B."/>
            <person name="Matheny P.B."/>
            <person name="Slot J.C."/>
        </authorList>
    </citation>
    <scope>NUCLEOTIDE SEQUENCE [LARGE SCALE GENOMIC DNA]</scope>
    <source>
        <strain evidence="1 2">SRW20</strain>
    </source>
</reference>
<dbReference type="PANTHER" id="PTHR43558:SF6">
    <property type="entry name" value="REDUCTASE, PUTATIVE (AFU_ORTHOLOGUE AFUA_3G10540)-RELATED"/>
    <property type="match status" value="1"/>
</dbReference>
<gene>
    <name evidence="1" type="ORF">CVT26_011468</name>
</gene>
<protein>
    <submittedName>
        <fullName evidence="1">Uncharacterized protein</fullName>
    </submittedName>
</protein>
<keyword evidence="2" id="KW-1185">Reference proteome</keyword>
<dbReference type="PANTHER" id="PTHR43558">
    <property type="entry name" value="REDUCTASE, PUTATIVE (AFU_ORTHOLOGUE AFUA_3G10540)-RELATED"/>
    <property type="match status" value="1"/>
</dbReference>